<feature type="domain" description="PHD-type" evidence="15">
    <location>
        <begin position="846"/>
        <end position="954"/>
    </location>
</feature>
<dbReference type="PANTHER" id="PTHR45888">
    <property type="entry name" value="HL01030P-RELATED"/>
    <property type="match status" value="1"/>
</dbReference>
<dbReference type="InterPro" id="IPR001214">
    <property type="entry name" value="SET_dom"/>
</dbReference>
<dbReference type="GO" id="GO:0044666">
    <property type="term" value="C:MLL3/4 complex"/>
    <property type="evidence" value="ECO:0007669"/>
    <property type="project" value="TreeGrafter"/>
</dbReference>
<dbReference type="PROSITE" id="PS51805">
    <property type="entry name" value="EPHD"/>
    <property type="match status" value="1"/>
</dbReference>
<dbReference type="InterPro" id="IPR000504">
    <property type="entry name" value="RRM_dom"/>
</dbReference>
<keyword evidence="7" id="KW-0156">Chromatin regulator</keyword>
<keyword evidence="5" id="KW-0863">Zinc-finger</keyword>
<feature type="region of interest" description="Disordered" evidence="12">
    <location>
        <begin position="196"/>
        <end position="229"/>
    </location>
</feature>
<dbReference type="GO" id="GO:0003713">
    <property type="term" value="F:transcription coactivator activity"/>
    <property type="evidence" value="ECO:0007669"/>
    <property type="project" value="TreeGrafter"/>
</dbReference>
<dbReference type="SMART" id="SM00249">
    <property type="entry name" value="PHD"/>
    <property type="match status" value="1"/>
</dbReference>
<comment type="subcellular location">
    <subcellularLocation>
        <location evidence="1">Nucleus</location>
    </subcellularLocation>
</comment>
<evidence type="ECO:0000256" key="1">
    <source>
        <dbReference type="ARBA" id="ARBA00004123"/>
    </source>
</evidence>
<dbReference type="SMART" id="SM00317">
    <property type="entry name" value="SET"/>
    <property type="match status" value="1"/>
</dbReference>
<feature type="region of interest" description="Disordered" evidence="12">
    <location>
        <begin position="419"/>
        <end position="462"/>
    </location>
</feature>
<protein>
    <recommendedName>
        <fullName evidence="18">Histone-lysine N-methyltransferase</fullName>
    </recommendedName>
</protein>
<accession>A0A8S9YR12</accession>
<feature type="compositionally biased region" description="Low complexity" evidence="12">
    <location>
        <begin position="1793"/>
        <end position="1831"/>
    </location>
</feature>
<keyword evidence="3" id="KW-0479">Metal-binding</keyword>
<keyword evidence="8" id="KW-0805">Transcription regulation</keyword>
<name>A0A8S9YR12_9TREM</name>
<dbReference type="Pfam" id="PF05964">
    <property type="entry name" value="FYRN"/>
    <property type="match status" value="1"/>
</dbReference>
<dbReference type="PROSITE" id="PS51543">
    <property type="entry name" value="FYRC"/>
    <property type="match status" value="1"/>
</dbReference>
<dbReference type="Proteomes" id="UP000822476">
    <property type="component" value="Unassembled WGS sequence"/>
</dbReference>
<feature type="domain" description="SET" evidence="14">
    <location>
        <begin position="1262"/>
        <end position="1378"/>
    </location>
</feature>
<dbReference type="InterPro" id="IPR013083">
    <property type="entry name" value="Znf_RING/FYVE/PHD"/>
</dbReference>
<evidence type="ECO:0000313" key="16">
    <source>
        <dbReference type="EMBL" id="KAF7257399.1"/>
    </source>
</evidence>
<reference evidence="16" key="1">
    <citation type="submission" date="2019-07" db="EMBL/GenBank/DDBJ databases">
        <title>Annotation for the trematode Paragonimus miyazaki's.</title>
        <authorList>
            <person name="Choi Y.-J."/>
        </authorList>
    </citation>
    <scope>NUCLEOTIDE SEQUENCE</scope>
    <source>
        <strain evidence="16">Japan</strain>
    </source>
</reference>
<dbReference type="Pfam" id="PF00856">
    <property type="entry name" value="SET"/>
    <property type="match status" value="1"/>
</dbReference>
<dbReference type="PROSITE" id="PS50102">
    <property type="entry name" value="RRM"/>
    <property type="match status" value="1"/>
</dbReference>
<organism evidence="16 17">
    <name type="scientific">Paragonimus skrjabini miyazakii</name>
    <dbReference type="NCBI Taxonomy" id="59628"/>
    <lineage>
        <taxon>Eukaryota</taxon>
        <taxon>Metazoa</taxon>
        <taxon>Spiralia</taxon>
        <taxon>Lophotrochozoa</taxon>
        <taxon>Platyhelminthes</taxon>
        <taxon>Trematoda</taxon>
        <taxon>Digenea</taxon>
        <taxon>Plagiorchiida</taxon>
        <taxon>Troglotremata</taxon>
        <taxon>Troglotrematidae</taxon>
        <taxon>Paragonimus</taxon>
    </lineage>
</organism>
<evidence type="ECO:0000256" key="5">
    <source>
        <dbReference type="ARBA" id="ARBA00022771"/>
    </source>
</evidence>
<evidence type="ECO:0000313" key="17">
    <source>
        <dbReference type="Proteomes" id="UP000822476"/>
    </source>
</evidence>
<evidence type="ECO:0000256" key="6">
    <source>
        <dbReference type="ARBA" id="ARBA00022833"/>
    </source>
</evidence>
<keyword evidence="6" id="KW-0862">Zinc</keyword>
<sequence length="1831" mass="205187">MPSEKSISRGCSGDGSTGFFPAFEVTDIERSTSESSLSPVIQPPDVSSPMLNRQSDSVLLVSKITAPSEPKNIASHTMFVNSVTANSSILRLNQSAVDTLAYSVPTTYRTAAFNQVCCSTPIHTTSNGFDANCTQDYHLCRNENSWRTSYGANMDDLIPRRRKIHTNPLISTICPKRAVASATEFTNSNGSCMYPSVSPSSLHTTSHESSNQDETTRRREMRTRSDNNFPTQTFSHYPVYSAWVPHTLPADTVPTFPGDFLHLDRASTYVQRKNSIQPMSQCDNPLLCDKFNHFSHSTLLTYGIPHSSCSVNSRRTTNSLIHSPLQNKLSSSDDACYPKDYLTHRKSQSIIGFTHPSSCTVSVAPDFHLDSRSSKCKAVFRKENEARLSTNNYYPYHTAVSLEHLQQHALTSLSITNRGCTVRPEQSKRRPPSSTNHRAIKRRRITDNKNAQHSVDGPSESAMLSSNRHLVFVHTLHELHDPVVSLPITLCPPSPVPSLSKSNAKWLGIEGDPSSANLQSGNLPLGKYRKFPMFLNTPSTSVKEVNLCDFLGERRDLHKLLRNNLLISSHHQASIRCCQPSPYYSPPTPPSVVSPVNLLDHSSLVEKNDLGRITPPLPAVHCHWNSVSEISKHSSAPKFERESLNFTPQETVLSSESLYRGSPSVCLHCSMQILERVDAIHWKHSEGSGRAIFCSFQCLLAHMNSGFFFGSGLFSGCTIGVCSVLSDVMNPPAVILLQQPDMKCIRNAGRRPVTHDKFARRRSCLESVRTSRSLLDRRPWRWNQNRWQKFSKQFAPYRRSFSTALDRTDYPNYYSHASSGIREHLMPAPEKFSRLTISCHSSFEDTRVCQLCQKSGDAANGIAGRLLQYDYNVWLHLNCILWCYDTYETVSGSLVDVSRALKKAQRTFCTYCNTVGAGLPCFQPDCEAIYHLPCAHVIGCSFYADRGMYCPTHRDDGDKFSRLSTLAVERKVFISRDESSQVADVIRCANQHESHCKWRASDVSARLRVGGLILHNVGQLLPEHLASGLFHSNEFIYPVGYSSTRIYWSYRHVRQRCSYHCKIEEVPYVSNQTADSMTLPASCAKFVVTCEEDGEPAELFEHSTCDGVWQQILLRINRMRREAGGGFLRIIQGHLHGEVLYGLTEPHVVRAIESLPGVDRLSNYAFKFGRLQLIREMPLAVNPTGCVRSEPKLRTHIRRRSTAEVLSSQQHMHLMPVDTAGSDQWCSPVRSNLGSPVYLTSTCGTNVSKYQQYRRLRVEWRINVFLARSRIQGLGLYAARDLTKQTFIIEYLGELIRNEVGNRRELLYESQNRGVYMFRVDDDSIVDATMCGGLARYINHSCEPNCTAEVIHCDGGGHIIIVAKRDIEKGEELTYDYQFDIEEDRADRIPYAKPADRPKPVSRSSDHSTKTDSAPNPTHKSTREQAKKTSASTVSGVKASESTRLVTSGRAPTSPTPKDSVKANAASEAQTTLAVVNTLEERPAATQKNQPSTKIASNSAKVDETEVEKNVRERSKSPAVDMPKFTRVLVEKLTRNITKAHVQEIFSVWGAIQSVDMPADRLHPEFSRSYAYVTYENPKSATDAVNFMNGGQIDGEVVRVTEVLPRSTVSADKLPQFYFSDRERDMPKSEIEKPVGSAARTVRDERISGPRRPDDSTDRHRERERRLSEDHSDRRRDTREPERDRRDRDRDHDRDRLRIRDRSRERDRSRADRPRRVRRGSSGSPFANRSGPADRPRSPLTTSRYRRPSPPVSSRADAGGSRRPRSRSPLPKSQPTARSGADGKSSPARRGRGATSRSSSSSSSDSDSSNSSSSRSGSSSSSSSSSSRSRS</sequence>
<feature type="compositionally biased region" description="Polar residues" evidence="12">
    <location>
        <begin position="1486"/>
        <end position="1500"/>
    </location>
</feature>
<dbReference type="SMART" id="SM00542">
    <property type="entry name" value="FYRC"/>
    <property type="match status" value="1"/>
</dbReference>
<dbReference type="Gene3D" id="3.30.40.10">
    <property type="entry name" value="Zinc/RING finger domain, C3HC4 (zinc finger)"/>
    <property type="match status" value="1"/>
</dbReference>
<evidence type="ECO:0000256" key="11">
    <source>
        <dbReference type="PROSITE-ProRule" id="PRU00176"/>
    </source>
</evidence>
<comment type="caution">
    <text evidence="16">The sequence shown here is derived from an EMBL/GenBank/DDBJ whole genome shotgun (WGS) entry which is preliminary data.</text>
</comment>
<dbReference type="InterPro" id="IPR003889">
    <property type="entry name" value="FYrich_C"/>
</dbReference>
<evidence type="ECO:0000256" key="7">
    <source>
        <dbReference type="ARBA" id="ARBA00022853"/>
    </source>
</evidence>
<dbReference type="Pfam" id="PF00076">
    <property type="entry name" value="RRM_1"/>
    <property type="match status" value="1"/>
</dbReference>
<feature type="compositionally biased region" description="Basic and acidic residues" evidence="12">
    <location>
        <begin position="1641"/>
        <end position="1714"/>
    </location>
</feature>
<dbReference type="PANTHER" id="PTHR45888:SF6">
    <property type="entry name" value="HL01030P-RELATED"/>
    <property type="match status" value="1"/>
</dbReference>
<dbReference type="InterPro" id="IPR003888">
    <property type="entry name" value="FYrich_N"/>
</dbReference>
<evidence type="ECO:0000256" key="10">
    <source>
        <dbReference type="ARBA" id="ARBA00023242"/>
    </source>
</evidence>
<dbReference type="SUPFAM" id="SSF54928">
    <property type="entry name" value="RNA-binding domain, RBD"/>
    <property type="match status" value="1"/>
</dbReference>
<dbReference type="SMART" id="SM00541">
    <property type="entry name" value="FYRN"/>
    <property type="match status" value="1"/>
</dbReference>
<dbReference type="GO" id="GO:0042800">
    <property type="term" value="F:histone H3K4 methyltransferase activity"/>
    <property type="evidence" value="ECO:0007669"/>
    <property type="project" value="TreeGrafter"/>
</dbReference>
<dbReference type="InterPro" id="IPR034201">
    <property type="entry name" value="RNPS1_RRM"/>
</dbReference>
<keyword evidence="2" id="KW-0597">Phosphoprotein</keyword>
<dbReference type="PROSITE" id="PS51542">
    <property type="entry name" value="FYRN"/>
    <property type="match status" value="1"/>
</dbReference>
<feature type="domain" description="RRM" evidence="13">
    <location>
        <begin position="1526"/>
        <end position="1605"/>
    </location>
</feature>
<dbReference type="Pfam" id="PF05965">
    <property type="entry name" value="FYRC"/>
    <property type="match status" value="1"/>
</dbReference>
<keyword evidence="11" id="KW-0694">RNA-binding</keyword>
<dbReference type="Pfam" id="PF13832">
    <property type="entry name" value="zf-HC5HC2H_2"/>
    <property type="match status" value="1"/>
</dbReference>
<evidence type="ECO:0000256" key="3">
    <source>
        <dbReference type="ARBA" id="ARBA00022723"/>
    </source>
</evidence>
<feature type="region of interest" description="Disordered" evidence="12">
    <location>
        <begin position="30"/>
        <end position="49"/>
    </location>
</feature>
<evidence type="ECO:0000259" key="14">
    <source>
        <dbReference type="PROSITE" id="PS50280"/>
    </source>
</evidence>
<dbReference type="GO" id="GO:0045944">
    <property type="term" value="P:positive regulation of transcription by RNA polymerase II"/>
    <property type="evidence" value="ECO:0007669"/>
    <property type="project" value="TreeGrafter"/>
</dbReference>
<dbReference type="InterPro" id="IPR046341">
    <property type="entry name" value="SET_dom_sf"/>
</dbReference>
<dbReference type="PROSITE" id="PS50280">
    <property type="entry name" value="SET"/>
    <property type="match status" value="1"/>
</dbReference>
<dbReference type="OrthoDB" id="308383at2759"/>
<evidence type="ECO:0000256" key="12">
    <source>
        <dbReference type="SAM" id="MobiDB-lite"/>
    </source>
</evidence>
<dbReference type="InterPro" id="IPR035979">
    <property type="entry name" value="RBD_domain_sf"/>
</dbReference>
<evidence type="ECO:0000256" key="8">
    <source>
        <dbReference type="ARBA" id="ARBA00023015"/>
    </source>
</evidence>
<keyword evidence="10" id="KW-0539">Nucleus</keyword>
<evidence type="ECO:0000256" key="4">
    <source>
        <dbReference type="ARBA" id="ARBA00022737"/>
    </source>
</evidence>
<evidence type="ECO:0000259" key="13">
    <source>
        <dbReference type="PROSITE" id="PS50102"/>
    </source>
</evidence>
<keyword evidence="4" id="KW-0677">Repeat</keyword>
<dbReference type="Gene3D" id="3.30.160.360">
    <property type="match status" value="1"/>
</dbReference>
<dbReference type="SMART" id="SM00360">
    <property type="entry name" value="RRM"/>
    <property type="match status" value="1"/>
</dbReference>
<feature type="region of interest" description="Disordered" evidence="12">
    <location>
        <begin position="1481"/>
        <end position="1517"/>
    </location>
</feature>
<evidence type="ECO:0000256" key="9">
    <source>
        <dbReference type="ARBA" id="ARBA00023163"/>
    </source>
</evidence>
<dbReference type="InterPro" id="IPR034732">
    <property type="entry name" value="EPHD"/>
</dbReference>
<evidence type="ECO:0008006" key="18">
    <source>
        <dbReference type="Google" id="ProtNLM"/>
    </source>
</evidence>
<feature type="region of interest" description="Disordered" evidence="12">
    <location>
        <begin position="1625"/>
        <end position="1831"/>
    </location>
</feature>
<dbReference type="Gene3D" id="3.30.70.330">
    <property type="match status" value="1"/>
</dbReference>
<feature type="compositionally biased region" description="Polar residues" evidence="12">
    <location>
        <begin position="196"/>
        <end position="213"/>
    </location>
</feature>
<proteinExistence type="predicted"/>
<dbReference type="InterPro" id="IPR012677">
    <property type="entry name" value="Nucleotide-bd_a/b_plait_sf"/>
</dbReference>
<dbReference type="EMBL" id="JTDE01002413">
    <property type="protein sequence ID" value="KAF7257399.1"/>
    <property type="molecule type" value="Genomic_DNA"/>
</dbReference>
<evidence type="ECO:0000259" key="15">
    <source>
        <dbReference type="PROSITE" id="PS51805"/>
    </source>
</evidence>
<feature type="compositionally biased region" description="Basic and acidic residues" evidence="12">
    <location>
        <begin position="1501"/>
        <end position="1516"/>
    </location>
</feature>
<dbReference type="Gene3D" id="2.170.270.10">
    <property type="entry name" value="SET domain"/>
    <property type="match status" value="1"/>
</dbReference>
<dbReference type="InterPro" id="IPR001965">
    <property type="entry name" value="Znf_PHD"/>
</dbReference>
<feature type="compositionally biased region" description="Low complexity" evidence="12">
    <location>
        <begin position="1752"/>
        <end position="1761"/>
    </location>
</feature>
<dbReference type="SUPFAM" id="SSF82199">
    <property type="entry name" value="SET domain"/>
    <property type="match status" value="1"/>
</dbReference>
<gene>
    <name evidence="16" type="ORF">EG68_05821</name>
</gene>
<keyword evidence="17" id="KW-1185">Reference proteome</keyword>
<feature type="compositionally biased region" description="Basic and acidic residues" evidence="12">
    <location>
        <begin position="1388"/>
        <end position="1410"/>
    </location>
</feature>
<keyword evidence="9" id="KW-0804">Transcription</keyword>
<feature type="compositionally biased region" description="Polar residues" evidence="12">
    <location>
        <begin position="1428"/>
        <end position="1457"/>
    </location>
</feature>
<feature type="region of interest" description="Disordered" evidence="12">
    <location>
        <begin position="1388"/>
        <end position="1467"/>
    </location>
</feature>
<dbReference type="GO" id="GO:0008270">
    <property type="term" value="F:zinc ion binding"/>
    <property type="evidence" value="ECO:0007669"/>
    <property type="project" value="UniProtKB-KW"/>
</dbReference>
<dbReference type="GO" id="GO:0003723">
    <property type="term" value="F:RNA binding"/>
    <property type="evidence" value="ECO:0007669"/>
    <property type="project" value="UniProtKB-UniRule"/>
</dbReference>
<evidence type="ECO:0000256" key="2">
    <source>
        <dbReference type="ARBA" id="ARBA00022553"/>
    </source>
</evidence>
<feature type="compositionally biased region" description="Basic and acidic residues" evidence="12">
    <location>
        <begin position="214"/>
        <end position="225"/>
    </location>
</feature>
<dbReference type="CDD" id="cd12365">
    <property type="entry name" value="RRM_RNPS1"/>
    <property type="match status" value="1"/>
</dbReference>